<comment type="caution">
    <text evidence="8">The sequence shown here is derived from an EMBL/GenBank/DDBJ whole genome shotgun (WGS) entry which is preliminary data.</text>
</comment>
<dbReference type="SUPFAM" id="SSF51197">
    <property type="entry name" value="Clavaminate synthase-like"/>
    <property type="match status" value="1"/>
</dbReference>
<dbReference type="PANTHER" id="PTHR16557:SF2">
    <property type="entry name" value="NUCLEIC ACID DIOXYGENASE ALKBH1"/>
    <property type="match status" value="1"/>
</dbReference>
<feature type="binding site" evidence="5">
    <location>
        <position position="142"/>
    </location>
    <ligand>
        <name>substrate</name>
    </ligand>
</feature>
<comment type="cofactor">
    <cofactor evidence="6">
        <name>Fe(2+)</name>
        <dbReference type="ChEBI" id="CHEBI:29033"/>
    </cofactor>
    <text evidence="6">Binds 1 Fe(2+) ion per subunit.</text>
</comment>
<name>A0A099GJV2_9RHOB</name>
<dbReference type="AlphaFoldDB" id="A0A099GJV2"/>
<feature type="binding site" evidence="5">
    <location>
        <begin position="101"/>
        <end position="103"/>
    </location>
    <ligand>
        <name>2-oxoglutarate</name>
        <dbReference type="ChEBI" id="CHEBI:16810"/>
    </ligand>
</feature>
<dbReference type="Proteomes" id="UP000029858">
    <property type="component" value="Unassembled WGS sequence"/>
</dbReference>
<evidence type="ECO:0000256" key="3">
    <source>
        <dbReference type="ARBA" id="ARBA00023002"/>
    </source>
</evidence>
<evidence type="ECO:0000256" key="1">
    <source>
        <dbReference type="ARBA" id="ARBA00022723"/>
    </source>
</evidence>
<dbReference type="InterPro" id="IPR037151">
    <property type="entry name" value="AlkB-like_sf"/>
</dbReference>
<evidence type="ECO:0000313" key="8">
    <source>
        <dbReference type="EMBL" id="KGJ23120.1"/>
    </source>
</evidence>
<dbReference type="EMBL" id="JRKQ01000011">
    <property type="protein sequence ID" value="KGJ23120.1"/>
    <property type="molecule type" value="Genomic_DNA"/>
</dbReference>
<dbReference type="InterPro" id="IPR027450">
    <property type="entry name" value="AlkB-like"/>
</dbReference>
<feature type="binding site" evidence="5">
    <location>
        <begin position="186"/>
        <end position="192"/>
    </location>
    <ligand>
        <name>2-oxoglutarate</name>
        <dbReference type="ChEBI" id="CHEBI:16810"/>
    </ligand>
</feature>
<dbReference type="GO" id="GO:0035516">
    <property type="term" value="F:broad specificity oxidative DNA demethylase activity"/>
    <property type="evidence" value="ECO:0007669"/>
    <property type="project" value="TreeGrafter"/>
</dbReference>
<dbReference type="PROSITE" id="PS51471">
    <property type="entry name" value="FE2OG_OXY"/>
    <property type="match status" value="1"/>
</dbReference>
<feature type="binding site" evidence="5">
    <location>
        <position position="116"/>
    </location>
    <ligand>
        <name>substrate</name>
    </ligand>
</feature>
<dbReference type="GO" id="GO:0035513">
    <property type="term" value="P:oxidative RNA demethylation"/>
    <property type="evidence" value="ECO:0007669"/>
    <property type="project" value="TreeGrafter"/>
</dbReference>
<evidence type="ECO:0000313" key="9">
    <source>
        <dbReference type="Proteomes" id="UP000029858"/>
    </source>
</evidence>
<dbReference type="InterPro" id="IPR005123">
    <property type="entry name" value="Oxoglu/Fe-dep_dioxygenase_dom"/>
</dbReference>
<dbReference type="Gene3D" id="2.60.120.590">
    <property type="entry name" value="Alpha-ketoglutarate-dependent dioxygenase AlkB-like"/>
    <property type="match status" value="1"/>
</dbReference>
<keyword evidence="1 6" id="KW-0479">Metal-binding</keyword>
<accession>A0A099GJV2</accession>
<feature type="binding site" evidence="6">
    <location>
        <position position="114"/>
    </location>
    <ligand>
        <name>Fe cation</name>
        <dbReference type="ChEBI" id="CHEBI:24875"/>
        <note>catalytic</note>
    </ligand>
</feature>
<feature type="binding site" evidence="5">
    <location>
        <begin position="62"/>
        <end position="64"/>
    </location>
    <ligand>
        <name>substrate</name>
    </ligand>
</feature>
<dbReference type="GO" id="GO:0035515">
    <property type="term" value="F:oxidative RNA demethylase activity"/>
    <property type="evidence" value="ECO:0007669"/>
    <property type="project" value="TreeGrafter"/>
</dbReference>
<sequence length="200" mass="20983">MGGVGVWPGRLDAGEQAALMGEVAAIWDAAPPVRPMTRWGKPLSVAMTSAGAFGWTSDRRGYRYEPRQPDGRAWPPIPARLLALWAEVTGAAVAPDSCLVNLYREGARMGLHQDRDEAELGWPVVSVSLGDAALFRVGGVERGGPTQSLWLNSGDVVVLDGAGRLVHHGIDRIRAGSSDLVSGGGRVNLTLRVAGPTGGA</sequence>
<reference evidence="8 9" key="2">
    <citation type="submission" date="2014-10" db="EMBL/GenBank/DDBJ databases">
        <title>Paracoccus sanguinis sp. nov., isolated from clinical specimens of New York State patients.</title>
        <authorList>
            <person name="Mingle L.A."/>
            <person name="Cole J.A."/>
            <person name="Lapierre P."/>
            <person name="Musser K.A."/>
        </authorList>
    </citation>
    <scope>NUCLEOTIDE SEQUENCE [LARGE SCALE GENOMIC DNA]</scope>
    <source>
        <strain evidence="8 9">5503</strain>
    </source>
</reference>
<proteinExistence type="predicted"/>
<evidence type="ECO:0000259" key="7">
    <source>
        <dbReference type="PROSITE" id="PS51471"/>
    </source>
</evidence>
<protein>
    <submittedName>
        <fullName evidence="8">Dioxygenase</fullName>
    </submittedName>
</protein>
<evidence type="ECO:0000256" key="2">
    <source>
        <dbReference type="ARBA" id="ARBA00022964"/>
    </source>
</evidence>
<dbReference type="Pfam" id="PF13532">
    <property type="entry name" value="2OG-FeII_Oxy_2"/>
    <property type="match status" value="1"/>
</dbReference>
<dbReference type="GO" id="GO:0008198">
    <property type="term" value="F:ferrous iron binding"/>
    <property type="evidence" value="ECO:0007669"/>
    <property type="project" value="TreeGrafter"/>
</dbReference>
<dbReference type="InterPro" id="IPR004574">
    <property type="entry name" value="Alkb"/>
</dbReference>
<feature type="domain" description="Fe2OG dioxygenase" evidence="7">
    <location>
        <begin position="94"/>
        <end position="195"/>
    </location>
</feature>
<dbReference type="GO" id="GO:0005737">
    <property type="term" value="C:cytoplasm"/>
    <property type="evidence" value="ECO:0007669"/>
    <property type="project" value="TreeGrafter"/>
</dbReference>
<feature type="binding site" evidence="5">
    <location>
        <position position="55"/>
    </location>
    <ligand>
        <name>substrate</name>
    </ligand>
</feature>
<organism evidence="8 9">
    <name type="scientific">Paracoccus sanguinis</name>
    <dbReference type="NCBI Taxonomy" id="1545044"/>
    <lineage>
        <taxon>Bacteria</taxon>
        <taxon>Pseudomonadati</taxon>
        <taxon>Pseudomonadota</taxon>
        <taxon>Alphaproteobacteria</taxon>
        <taxon>Rhodobacterales</taxon>
        <taxon>Paracoccaceae</taxon>
        <taxon>Paracoccus</taxon>
    </lineage>
</organism>
<evidence type="ECO:0000256" key="5">
    <source>
        <dbReference type="PIRSR" id="PIRSR604574-1"/>
    </source>
</evidence>
<dbReference type="PANTHER" id="PTHR16557">
    <property type="entry name" value="ALKYLATED DNA REPAIR PROTEIN ALKB-RELATED"/>
    <property type="match status" value="1"/>
</dbReference>
<gene>
    <name evidence="8" type="ORF">IX56_04015</name>
</gene>
<keyword evidence="4 6" id="KW-0408">Iron</keyword>
<keyword evidence="3" id="KW-0560">Oxidoreductase</keyword>
<reference evidence="8 9" key="1">
    <citation type="submission" date="2014-09" db="EMBL/GenBank/DDBJ databases">
        <authorList>
            <person name="McGinnis J.M."/>
            <person name="Wolfgang W.J."/>
        </authorList>
    </citation>
    <scope>NUCLEOTIDE SEQUENCE [LARGE SCALE GENOMIC DNA]</scope>
    <source>
        <strain evidence="8 9">5503</strain>
    </source>
</reference>
<feature type="binding site" evidence="6">
    <location>
        <position position="112"/>
    </location>
    <ligand>
        <name>Fe cation</name>
        <dbReference type="ChEBI" id="CHEBI:24875"/>
        <note>catalytic</note>
    </ligand>
</feature>
<keyword evidence="2 8" id="KW-0223">Dioxygenase</keyword>
<evidence type="ECO:0000256" key="6">
    <source>
        <dbReference type="PIRSR" id="PIRSR604574-2"/>
    </source>
</evidence>
<evidence type="ECO:0000256" key="4">
    <source>
        <dbReference type="ARBA" id="ARBA00023004"/>
    </source>
</evidence>
<feature type="binding site" evidence="6">
    <location>
        <position position="168"/>
    </location>
    <ligand>
        <name>Fe cation</name>
        <dbReference type="ChEBI" id="CHEBI:24875"/>
        <note>catalytic</note>
    </ligand>
</feature>